<sequence length="296" mass="33762">MRISRIYNNNVALTSNFKGEEVVVIGRGLAFGKRKGDMVDPTKVEQTFVPDSSTTNERLTWSLEQIPSEILSLATELEQELINNHGIKISHSFIIPLADHINYAIVRQREGIEVDYPLTLEVSQLYPKEVEFGRHAVELVRERLGVQLADKEAIPMALHLVNSQFAYEDMSRTYRMTEVFSQIFEIISTVYGHDVDQSAMSVVRFVTHLRYLFVRADQKSHEKRHGDGPSMPMVTEAIQTGYPKAFSCAQKVLLLLEMHLDQELTDDELTYLAIHIARLARELWDDDSTVISPQSI</sequence>
<dbReference type="PANTHER" id="PTHR30185:SF15">
    <property type="entry name" value="CRYPTIC BETA-GLUCOSIDE BGL OPERON ANTITERMINATOR"/>
    <property type="match status" value="1"/>
</dbReference>
<dbReference type="GO" id="GO:0006355">
    <property type="term" value="P:regulation of DNA-templated transcription"/>
    <property type="evidence" value="ECO:0007669"/>
    <property type="project" value="InterPro"/>
</dbReference>
<dbReference type="KEGG" id="rter:IDM49_00380"/>
<dbReference type="Pfam" id="PF03123">
    <property type="entry name" value="CAT_RBD"/>
    <property type="match status" value="1"/>
</dbReference>
<dbReference type="Pfam" id="PF00874">
    <property type="entry name" value="PRD"/>
    <property type="match status" value="2"/>
</dbReference>
<dbReference type="AlphaFoldDB" id="A0A7H2BDR2"/>
<dbReference type="PROSITE" id="PS51372">
    <property type="entry name" value="PRD_2"/>
    <property type="match status" value="2"/>
</dbReference>
<dbReference type="RefSeq" id="WP_190724623.1">
    <property type="nucleotide sequence ID" value="NZ_CP061539.1"/>
</dbReference>
<dbReference type="Gene3D" id="2.30.24.10">
    <property type="entry name" value="CAT RNA-binding domain"/>
    <property type="match status" value="1"/>
</dbReference>
<dbReference type="SUPFAM" id="SSF50151">
    <property type="entry name" value="SacY-like RNA-binding domain"/>
    <property type="match status" value="1"/>
</dbReference>
<organism evidence="3 4">
    <name type="scientific">Rothia terrae</name>
    <dbReference type="NCBI Taxonomy" id="396015"/>
    <lineage>
        <taxon>Bacteria</taxon>
        <taxon>Bacillati</taxon>
        <taxon>Actinomycetota</taxon>
        <taxon>Actinomycetes</taxon>
        <taxon>Micrococcales</taxon>
        <taxon>Micrococcaceae</taxon>
        <taxon>Rothia</taxon>
    </lineage>
</organism>
<keyword evidence="4" id="KW-1185">Reference proteome</keyword>
<feature type="domain" description="PRD" evidence="2">
    <location>
        <begin position="65"/>
        <end position="170"/>
    </location>
</feature>
<dbReference type="InterPro" id="IPR050661">
    <property type="entry name" value="BglG_antiterminators"/>
</dbReference>
<feature type="domain" description="PRD" evidence="2">
    <location>
        <begin position="171"/>
        <end position="286"/>
    </location>
</feature>
<dbReference type="GeneID" id="96622678"/>
<dbReference type="GO" id="GO:0003723">
    <property type="term" value="F:RNA binding"/>
    <property type="evidence" value="ECO:0007669"/>
    <property type="project" value="InterPro"/>
</dbReference>
<dbReference type="Gene3D" id="1.10.1790.10">
    <property type="entry name" value="PRD domain"/>
    <property type="match status" value="2"/>
</dbReference>
<dbReference type="InterPro" id="IPR036634">
    <property type="entry name" value="PRD_sf"/>
</dbReference>
<accession>A0A7H2BDR2</accession>
<dbReference type="SUPFAM" id="SSF63520">
    <property type="entry name" value="PTS-regulatory domain, PRD"/>
    <property type="match status" value="2"/>
</dbReference>
<evidence type="ECO:0000259" key="2">
    <source>
        <dbReference type="PROSITE" id="PS51372"/>
    </source>
</evidence>
<gene>
    <name evidence="3" type="ORF">IDM49_00380</name>
</gene>
<reference evidence="3 4" key="1">
    <citation type="submission" date="2020-09" db="EMBL/GenBank/DDBJ databases">
        <title>Investigation of environmental microbes.</title>
        <authorList>
            <person name="Ou Y."/>
            <person name="Kang Q."/>
        </authorList>
    </citation>
    <scope>NUCLEOTIDE SEQUENCE [LARGE SCALE GENOMIC DNA]</scope>
    <source>
        <strain evidence="3 4">KJZ-14</strain>
    </source>
</reference>
<dbReference type="InterPro" id="IPR036650">
    <property type="entry name" value="CAT_RNA-bd_dom_sf"/>
</dbReference>
<evidence type="ECO:0000313" key="4">
    <source>
        <dbReference type="Proteomes" id="UP000516404"/>
    </source>
</evidence>
<dbReference type="InterPro" id="IPR011608">
    <property type="entry name" value="PRD"/>
</dbReference>
<evidence type="ECO:0000313" key="3">
    <source>
        <dbReference type="EMBL" id="QNV37808.1"/>
    </source>
</evidence>
<protein>
    <submittedName>
        <fullName evidence="3">PRD domain-containing protein</fullName>
    </submittedName>
</protein>
<name>A0A7H2BDR2_9MICC</name>
<evidence type="ECO:0000256" key="1">
    <source>
        <dbReference type="ARBA" id="ARBA00022737"/>
    </source>
</evidence>
<dbReference type="PANTHER" id="PTHR30185">
    <property type="entry name" value="CRYPTIC BETA-GLUCOSIDE BGL OPERON ANTITERMINATOR"/>
    <property type="match status" value="1"/>
</dbReference>
<dbReference type="EMBL" id="CP061539">
    <property type="protein sequence ID" value="QNV37808.1"/>
    <property type="molecule type" value="Genomic_DNA"/>
</dbReference>
<dbReference type="InterPro" id="IPR004341">
    <property type="entry name" value="CAT_RNA-bd_dom"/>
</dbReference>
<dbReference type="SMART" id="SM01061">
    <property type="entry name" value="CAT_RBD"/>
    <property type="match status" value="1"/>
</dbReference>
<proteinExistence type="predicted"/>
<keyword evidence="1" id="KW-0677">Repeat</keyword>
<dbReference type="Proteomes" id="UP000516404">
    <property type="component" value="Chromosome"/>
</dbReference>